<dbReference type="Proteomes" id="UP000799537">
    <property type="component" value="Unassembled WGS sequence"/>
</dbReference>
<protein>
    <recommendedName>
        <fullName evidence="1">Heterokaryon incompatibility domain-containing protein</fullName>
    </recommendedName>
</protein>
<organism evidence="2 3">
    <name type="scientific">Zasmidium cellare ATCC 36951</name>
    <dbReference type="NCBI Taxonomy" id="1080233"/>
    <lineage>
        <taxon>Eukaryota</taxon>
        <taxon>Fungi</taxon>
        <taxon>Dikarya</taxon>
        <taxon>Ascomycota</taxon>
        <taxon>Pezizomycotina</taxon>
        <taxon>Dothideomycetes</taxon>
        <taxon>Dothideomycetidae</taxon>
        <taxon>Mycosphaerellales</taxon>
        <taxon>Mycosphaerellaceae</taxon>
        <taxon>Zasmidium</taxon>
    </lineage>
</organism>
<accession>A0A6A6C5R5</accession>
<keyword evidence="3" id="KW-1185">Reference proteome</keyword>
<dbReference type="GeneID" id="54562067"/>
<dbReference type="AlphaFoldDB" id="A0A6A6C5R5"/>
<proteinExistence type="predicted"/>
<dbReference type="InterPro" id="IPR010730">
    <property type="entry name" value="HET"/>
</dbReference>
<dbReference type="PANTHER" id="PTHR33112">
    <property type="entry name" value="DOMAIN PROTEIN, PUTATIVE-RELATED"/>
    <property type="match status" value="1"/>
</dbReference>
<reference evidence="2" key="1">
    <citation type="journal article" date="2020" name="Stud. Mycol.">
        <title>101 Dothideomycetes genomes: a test case for predicting lifestyles and emergence of pathogens.</title>
        <authorList>
            <person name="Haridas S."/>
            <person name="Albert R."/>
            <person name="Binder M."/>
            <person name="Bloem J."/>
            <person name="Labutti K."/>
            <person name="Salamov A."/>
            <person name="Andreopoulos B."/>
            <person name="Baker S."/>
            <person name="Barry K."/>
            <person name="Bills G."/>
            <person name="Bluhm B."/>
            <person name="Cannon C."/>
            <person name="Castanera R."/>
            <person name="Culley D."/>
            <person name="Daum C."/>
            <person name="Ezra D."/>
            <person name="Gonzalez J."/>
            <person name="Henrissat B."/>
            <person name="Kuo A."/>
            <person name="Liang C."/>
            <person name="Lipzen A."/>
            <person name="Lutzoni F."/>
            <person name="Magnuson J."/>
            <person name="Mondo S."/>
            <person name="Nolan M."/>
            <person name="Ohm R."/>
            <person name="Pangilinan J."/>
            <person name="Park H.-J."/>
            <person name="Ramirez L."/>
            <person name="Alfaro M."/>
            <person name="Sun H."/>
            <person name="Tritt A."/>
            <person name="Yoshinaga Y."/>
            <person name="Zwiers L.-H."/>
            <person name="Turgeon B."/>
            <person name="Goodwin S."/>
            <person name="Spatafora J."/>
            <person name="Crous P."/>
            <person name="Grigoriev I."/>
        </authorList>
    </citation>
    <scope>NUCLEOTIDE SEQUENCE</scope>
    <source>
        <strain evidence="2">ATCC 36951</strain>
    </source>
</reference>
<dbReference type="PANTHER" id="PTHR33112:SF16">
    <property type="entry name" value="HETEROKARYON INCOMPATIBILITY DOMAIN-CONTAINING PROTEIN"/>
    <property type="match status" value="1"/>
</dbReference>
<dbReference type="EMBL" id="ML993618">
    <property type="protein sequence ID" value="KAF2161540.1"/>
    <property type="molecule type" value="Genomic_DNA"/>
</dbReference>
<gene>
    <name evidence="2" type="ORF">M409DRAFT_27938</name>
</gene>
<dbReference type="RefSeq" id="XP_033662429.1">
    <property type="nucleotide sequence ID" value="XM_033808795.1"/>
</dbReference>
<dbReference type="OrthoDB" id="3647162at2759"/>
<dbReference type="Pfam" id="PF06985">
    <property type="entry name" value="HET"/>
    <property type="match status" value="1"/>
</dbReference>
<evidence type="ECO:0000313" key="2">
    <source>
        <dbReference type="EMBL" id="KAF2161540.1"/>
    </source>
</evidence>
<evidence type="ECO:0000259" key="1">
    <source>
        <dbReference type="Pfam" id="PF06985"/>
    </source>
</evidence>
<name>A0A6A6C5R5_ZASCE</name>
<sequence>MLCKTCSNIFTNISTDTQRLPHRQTFADLKAAATSGCQICFAFWNQYSDAQQQQLCQREAGKEPCTSYFVDAVSRHEPENETDYQLWLTNDDIEKSLASHSLVVFTISPVEGEGDGEPSKKLDIPQSNNTSSTETWKLIDQWLDRCKKTHHPLCHSPSQQTFYPTRLLLLDHTHQRARLLETSPTIPTGQYLTLSYRWQNIPSFLLTHKTHQPLLQGFPISSMPHVFRDATLVCAKLGVDLLWIDALCIRQDPNDQSDWAKESLQMDKVYSNAFLNISAAAATDGGCSLFAERNPDILHEPVVSAAFDEGEVKEYRVKNKYFWQNEVELLPLNLRGWVFQERLLAQRVLRFGRNQVTWECACTTAAEGFPDGVPRGLIDTAPGISANFVKHLQRVRENTGEGGRRMIYEVWDNVVDKYSQCGLTKSEDKLVALAGIAKVFASFANTQYVAGMWKEDLEGGLLWSVHYYRHDEENPSRRSEVYRAPSWSWASVEGCAGSLRFTAKRGRWEVVDVVLDLAGEDEMSPVKDASLLLKCGMIKVTVSKDRKREPWAEERDFSFTGQDGESKNVKLCVDWDESGDSTNMGEKEAYIASAGFWEQKGSLRGHGLLLVHVEGDGHVGTYRRCAYWQTPPGDMNPELVVVKTLQEALKQAAEVPCVRWDGDARVIRMI</sequence>
<feature type="domain" description="Heterokaryon incompatibility" evidence="1">
    <location>
        <begin position="191"/>
        <end position="341"/>
    </location>
</feature>
<evidence type="ECO:0000313" key="3">
    <source>
        <dbReference type="Proteomes" id="UP000799537"/>
    </source>
</evidence>